<organism evidence="1 2">
    <name type="scientific">Catellatospora coxensis</name>
    <dbReference type="NCBI Taxonomy" id="310354"/>
    <lineage>
        <taxon>Bacteria</taxon>
        <taxon>Bacillati</taxon>
        <taxon>Actinomycetota</taxon>
        <taxon>Actinomycetes</taxon>
        <taxon>Micromonosporales</taxon>
        <taxon>Micromonosporaceae</taxon>
        <taxon>Catellatospora</taxon>
    </lineage>
</organism>
<reference evidence="1 2" key="1">
    <citation type="submission" date="2021-01" db="EMBL/GenBank/DDBJ databases">
        <title>Whole genome shotgun sequence of Catellatospora coxensis NBRC 107359.</title>
        <authorList>
            <person name="Komaki H."/>
            <person name="Tamura T."/>
        </authorList>
    </citation>
    <scope>NUCLEOTIDE SEQUENCE [LARGE SCALE GENOMIC DNA]</scope>
    <source>
        <strain evidence="1 2">NBRC 107359</strain>
    </source>
</reference>
<proteinExistence type="predicted"/>
<dbReference type="EMBL" id="BONI01000082">
    <property type="protein sequence ID" value="GIG10200.1"/>
    <property type="molecule type" value="Genomic_DNA"/>
</dbReference>
<evidence type="ECO:0000313" key="1">
    <source>
        <dbReference type="EMBL" id="GIG10200.1"/>
    </source>
</evidence>
<dbReference type="AlphaFoldDB" id="A0A8J3LCI4"/>
<dbReference type="RefSeq" id="WP_203698044.1">
    <property type="nucleotide sequence ID" value="NZ_BAAALC010000003.1"/>
</dbReference>
<comment type="caution">
    <text evidence="1">The sequence shown here is derived from an EMBL/GenBank/DDBJ whole genome shotgun (WGS) entry which is preliminary data.</text>
</comment>
<accession>A0A8J3LCI4</accession>
<gene>
    <name evidence="1" type="ORF">Cco03nite_69000</name>
</gene>
<keyword evidence="2" id="KW-1185">Reference proteome</keyword>
<name>A0A8J3LCI4_9ACTN</name>
<dbReference type="Proteomes" id="UP000630887">
    <property type="component" value="Unassembled WGS sequence"/>
</dbReference>
<sequence>MAEFEPFDAPHFTGAAKVIVILGAAAVMVEQVIAGRETADSVRGDETLAHVLTALKVWPEWDAGDYAAVAARIDRAIAFQRDPTALMPKPASFFRVSPY</sequence>
<protein>
    <submittedName>
        <fullName evidence="1">Uncharacterized protein</fullName>
    </submittedName>
</protein>
<evidence type="ECO:0000313" key="2">
    <source>
        <dbReference type="Proteomes" id="UP000630887"/>
    </source>
</evidence>